<dbReference type="AlphaFoldDB" id="A0A8C5HYN0"/>
<organism evidence="1 2">
    <name type="scientific">Gouania willdenowi</name>
    <name type="common">Blunt-snouted clingfish</name>
    <name type="synonym">Lepadogaster willdenowi</name>
    <dbReference type="NCBI Taxonomy" id="441366"/>
    <lineage>
        <taxon>Eukaryota</taxon>
        <taxon>Metazoa</taxon>
        <taxon>Chordata</taxon>
        <taxon>Craniata</taxon>
        <taxon>Vertebrata</taxon>
        <taxon>Euteleostomi</taxon>
        <taxon>Actinopterygii</taxon>
        <taxon>Neopterygii</taxon>
        <taxon>Teleostei</taxon>
        <taxon>Neoteleostei</taxon>
        <taxon>Acanthomorphata</taxon>
        <taxon>Ovalentaria</taxon>
        <taxon>Blenniimorphae</taxon>
        <taxon>Blenniiformes</taxon>
        <taxon>Gobiesocoidei</taxon>
        <taxon>Gobiesocidae</taxon>
        <taxon>Gobiesocinae</taxon>
        <taxon>Gouania</taxon>
    </lineage>
</organism>
<accession>A0A8C5HYN0</accession>
<dbReference type="Ensembl" id="ENSGWIT00000056767.1">
    <property type="protein sequence ID" value="ENSGWIP00000052606.1"/>
    <property type="gene ID" value="ENSGWIG00000025369.1"/>
</dbReference>
<reference evidence="1" key="2">
    <citation type="submission" date="2025-08" db="UniProtKB">
        <authorList>
            <consortium name="Ensembl"/>
        </authorList>
    </citation>
    <scope>IDENTIFICATION</scope>
</reference>
<sequence length="132" mass="14191">MVFLKPYFSTVYGFQNNLAPTSPSVLTTSGANVSARYGVQKNISNGGAVLGSGVSTATRSQSDDAYRRDYKFSVSDKENVAGNKDTDRLILAKDSGKQFASSSSIHVGGGGKERQIYVINNCSRCRNKKLLP</sequence>
<reference evidence="1" key="3">
    <citation type="submission" date="2025-09" db="UniProtKB">
        <authorList>
            <consortium name="Ensembl"/>
        </authorList>
    </citation>
    <scope>IDENTIFICATION</scope>
</reference>
<keyword evidence="2" id="KW-1185">Reference proteome</keyword>
<evidence type="ECO:0000313" key="2">
    <source>
        <dbReference type="Proteomes" id="UP000694680"/>
    </source>
</evidence>
<protein>
    <submittedName>
        <fullName evidence="1">Uncharacterized protein</fullName>
    </submittedName>
</protein>
<proteinExistence type="predicted"/>
<reference evidence="1" key="1">
    <citation type="submission" date="2020-06" db="EMBL/GenBank/DDBJ databases">
        <authorList>
            <consortium name="Wellcome Sanger Institute Data Sharing"/>
        </authorList>
    </citation>
    <scope>NUCLEOTIDE SEQUENCE [LARGE SCALE GENOMIC DNA]</scope>
</reference>
<evidence type="ECO:0000313" key="1">
    <source>
        <dbReference type="Ensembl" id="ENSGWIP00000052606.1"/>
    </source>
</evidence>
<dbReference type="Proteomes" id="UP000694680">
    <property type="component" value="Chromosome 15"/>
</dbReference>
<name>A0A8C5HYN0_GOUWI</name>